<accession>A0A6M3KLV3</accession>
<proteinExistence type="predicted"/>
<evidence type="ECO:0000313" key="1">
    <source>
        <dbReference type="EMBL" id="QJA67053.1"/>
    </source>
</evidence>
<evidence type="ECO:0000313" key="2">
    <source>
        <dbReference type="EMBL" id="QJA82987.1"/>
    </source>
</evidence>
<dbReference type="EMBL" id="MT141565">
    <property type="protein sequence ID" value="QJA67053.1"/>
    <property type="molecule type" value="Genomic_DNA"/>
</dbReference>
<protein>
    <submittedName>
        <fullName evidence="2">Putative tail collar domain protein</fullName>
    </submittedName>
</protein>
<gene>
    <name evidence="2" type="ORF">MM415A00328_0005</name>
    <name evidence="1" type="ORF">MM415B00308_0031</name>
</gene>
<dbReference type="EMBL" id="MT142501">
    <property type="protein sequence ID" value="QJA82987.1"/>
    <property type="molecule type" value="Genomic_DNA"/>
</dbReference>
<dbReference type="AlphaFoldDB" id="A0A6M3KLV3"/>
<organism evidence="2">
    <name type="scientific">viral metagenome</name>
    <dbReference type="NCBI Taxonomy" id="1070528"/>
    <lineage>
        <taxon>unclassified sequences</taxon>
        <taxon>metagenomes</taxon>
        <taxon>organismal metagenomes</taxon>
    </lineage>
</organism>
<sequence length="206" mass="22131">MGKANLEIVRGDNRTYTLLFTDSDGVAVDITGCTLFFTVKQKATPDDLEVGTCTMTVASPCVVSKGTHGLLEGRKIRFTTTEALPPPLMEEEDYYVKAPAAGTFNIALTSGGTAINTTGVQSGVHTLWAIPTPASDLDTDSLIQYTWTVHSDPTNGESQFSLVPGDTVNMSGMYPFDIQLKDAAGKIYTPMYGYLKVVADVTKRTS</sequence>
<name>A0A6M3KLV3_9ZZZZ</name>
<reference evidence="2" key="1">
    <citation type="submission" date="2020-03" db="EMBL/GenBank/DDBJ databases">
        <title>The deep terrestrial virosphere.</title>
        <authorList>
            <person name="Holmfeldt K."/>
            <person name="Nilsson E."/>
            <person name="Simone D."/>
            <person name="Lopez-Fernandez M."/>
            <person name="Wu X."/>
            <person name="de Brujin I."/>
            <person name="Lundin D."/>
            <person name="Andersson A."/>
            <person name="Bertilsson S."/>
            <person name="Dopson M."/>
        </authorList>
    </citation>
    <scope>NUCLEOTIDE SEQUENCE</scope>
    <source>
        <strain evidence="2">MM415A00328</strain>
        <strain evidence="1">MM415B00308</strain>
    </source>
</reference>